<feature type="domain" description="Plastocyanin-like" evidence="11">
    <location>
        <begin position="170"/>
        <end position="286"/>
    </location>
</feature>
<evidence type="ECO:0000256" key="7">
    <source>
        <dbReference type="SAM" id="MobiDB-lite"/>
    </source>
</evidence>
<dbReference type="VEuPathDB" id="FungiDB:SAPIO_CDS10367"/>
<evidence type="ECO:0000256" key="4">
    <source>
        <dbReference type="ARBA" id="ARBA00023002"/>
    </source>
</evidence>
<feature type="transmembrane region" description="Helical" evidence="8">
    <location>
        <begin position="99"/>
        <end position="124"/>
    </location>
</feature>
<dbReference type="OrthoDB" id="10255118at2759"/>
<dbReference type="CDD" id="cd04205">
    <property type="entry name" value="CuRO_2_LCC_like"/>
    <property type="match status" value="1"/>
</dbReference>
<feature type="compositionally biased region" description="Basic and acidic residues" evidence="7">
    <location>
        <begin position="80"/>
        <end position="91"/>
    </location>
</feature>
<evidence type="ECO:0000256" key="8">
    <source>
        <dbReference type="SAM" id="Phobius"/>
    </source>
</evidence>
<name>A0A084FV90_PSEDA</name>
<dbReference type="Gene3D" id="2.60.40.420">
    <property type="entry name" value="Cupredoxins - blue copper proteins"/>
    <property type="match status" value="3"/>
</dbReference>
<evidence type="ECO:0000259" key="10">
    <source>
        <dbReference type="Pfam" id="PF07731"/>
    </source>
</evidence>
<dbReference type="InterPro" id="IPR011706">
    <property type="entry name" value="Cu-oxidase_C"/>
</dbReference>
<evidence type="ECO:0000313" key="13">
    <source>
        <dbReference type="Proteomes" id="UP000028545"/>
    </source>
</evidence>
<feature type="domain" description="Plastocyanin-like" evidence="10">
    <location>
        <begin position="585"/>
        <end position="656"/>
    </location>
</feature>
<dbReference type="InterPro" id="IPR045087">
    <property type="entry name" value="Cu-oxidase_fam"/>
</dbReference>
<sequence>MPPLPFPLLPRRAFQPTKFLPALSAQPTCTTRMNLKSGFGDDRRDDENDEAYPMLQLAAPLDGGTPDRYSLDSEDPLADVETKEKELGDDRRGGKKRRYAWRVSLGLSCIILLILAGILLSYFFRQQSRDPEPGSTSGIAESIVNSAELELDTGFIISRVPKTREYVFNVTRQLAAPDGIEKPMILVNGQSPGPLIEANTGDILRITVNNQMPEESTTIHWHGIDQRNSNWMDGVHGVTQCGIPPGETFTYEFNVTGQRGSFWYHSHVSVQYTNGLFGPLIIHDPDEKVPHYDDEKIIMFGDHFHEDAEKLSALYLGPEHPWSPMMAGMEPPPDNILMNGVHVSNCSTPPSMDPSSLTPDASSHCAAGSLYTTRIRSGDQTRFRLISHSTSTPFWVTIDNHTLEIVEIDGTEVEPIATTRIFVNPGQKYSVLVSANQTAGNYLLRATAATSCFHLPRAASTGLASVNYEAVGILSYDDINADAGVIGSPWDLQSKSNSVFGDEPWGQECDDLPFDIAKPVRQATAYEVGERNFHYFSFERHSINNRIQTVINQTAYKPLVDDATLWNVTEQYSSNLDANAGPRKGQNFQVVGWGNKDYGDGRTIWNLENPIRRDTITVPGYSHVVLRIRADNPGVWAIHCHILWHAEDGMTLAIAQRLDELEEQLNALDASGAGHSLRRRFCSAN</sequence>
<proteinExistence type="inferred from homology"/>
<protein>
    <submittedName>
        <fullName evidence="12">Laccase</fullName>
        <ecNumber evidence="12">1.10.3.2</ecNumber>
        <ecNumber evidence="12">1.10.3.3</ecNumber>
    </submittedName>
</protein>
<evidence type="ECO:0000256" key="1">
    <source>
        <dbReference type="ARBA" id="ARBA00010609"/>
    </source>
</evidence>
<dbReference type="InterPro" id="IPR033138">
    <property type="entry name" value="Cu_oxidase_CS"/>
</dbReference>
<evidence type="ECO:0000256" key="6">
    <source>
        <dbReference type="ARBA" id="ARBA00023180"/>
    </source>
</evidence>
<dbReference type="PANTHER" id="PTHR11709">
    <property type="entry name" value="MULTI-COPPER OXIDASE"/>
    <property type="match status" value="1"/>
</dbReference>
<evidence type="ECO:0000313" key="12">
    <source>
        <dbReference type="EMBL" id="KEZ39002.1"/>
    </source>
</evidence>
<dbReference type="PROSITE" id="PS00080">
    <property type="entry name" value="MULTICOPPER_OXIDASE2"/>
    <property type="match status" value="1"/>
</dbReference>
<dbReference type="OMA" id="SHIVIRI"/>
<evidence type="ECO:0000259" key="9">
    <source>
        <dbReference type="Pfam" id="PF00394"/>
    </source>
</evidence>
<keyword evidence="13" id="KW-1185">Reference proteome</keyword>
<dbReference type="Pfam" id="PF00394">
    <property type="entry name" value="Cu-oxidase"/>
    <property type="match status" value="1"/>
</dbReference>
<dbReference type="InterPro" id="IPR008972">
    <property type="entry name" value="Cupredoxin"/>
</dbReference>
<feature type="domain" description="Plastocyanin-like" evidence="9">
    <location>
        <begin position="295"/>
        <end position="452"/>
    </location>
</feature>
<gene>
    <name evidence="12" type="ORF">SAPIO_CDS10367</name>
</gene>
<keyword evidence="5" id="KW-0186">Copper</keyword>
<dbReference type="Pfam" id="PF07732">
    <property type="entry name" value="Cu-oxidase_3"/>
    <property type="match status" value="1"/>
</dbReference>
<dbReference type="InterPro" id="IPR001117">
    <property type="entry name" value="Cu-oxidase_2nd"/>
</dbReference>
<evidence type="ECO:0000259" key="11">
    <source>
        <dbReference type="Pfam" id="PF07732"/>
    </source>
</evidence>
<dbReference type="PANTHER" id="PTHR11709:SF414">
    <property type="entry name" value="ADR239WP"/>
    <property type="match status" value="1"/>
</dbReference>
<accession>A0A084FV90</accession>
<evidence type="ECO:0000256" key="3">
    <source>
        <dbReference type="ARBA" id="ARBA00022729"/>
    </source>
</evidence>
<evidence type="ECO:0000256" key="5">
    <source>
        <dbReference type="ARBA" id="ARBA00023008"/>
    </source>
</evidence>
<dbReference type="Pfam" id="PF07731">
    <property type="entry name" value="Cu-oxidase_2"/>
    <property type="match status" value="1"/>
</dbReference>
<feature type="region of interest" description="Disordered" evidence="7">
    <location>
        <begin position="61"/>
        <end position="91"/>
    </location>
</feature>
<keyword evidence="2" id="KW-0479">Metal-binding</keyword>
<dbReference type="GO" id="GO:0008447">
    <property type="term" value="F:L-ascorbate oxidase activity"/>
    <property type="evidence" value="ECO:0007669"/>
    <property type="project" value="UniProtKB-EC"/>
</dbReference>
<dbReference type="RefSeq" id="XP_016638801.1">
    <property type="nucleotide sequence ID" value="XM_016783964.1"/>
</dbReference>
<keyword evidence="6" id="KW-0325">Glycoprotein</keyword>
<dbReference type="Proteomes" id="UP000028545">
    <property type="component" value="Unassembled WGS sequence"/>
</dbReference>
<dbReference type="KEGG" id="sapo:SAPIO_CDS10367"/>
<dbReference type="EC" id="1.10.3.3" evidence="12"/>
<evidence type="ECO:0000256" key="2">
    <source>
        <dbReference type="ARBA" id="ARBA00022723"/>
    </source>
</evidence>
<dbReference type="GeneID" id="27719556"/>
<comment type="similarity">
    <text evidence="1">Belongs to the multicopper oxidase family.</text>
</comment>
<organism evidence="12 13">
    <name type="scientific">Pseudallescheria apiosperma</name>
    <name type="common">Scedosporium apiospermum</name>
    <dbReference type="NCBI Taxonomy" id="563466"/>
    <lineage>
        <taxon>Eukaryota</taxon>
        <taxon>Fungi</taxon>
        <taxon>Dikarya</taxon>
        <taxon>Ascomycota</taxon>
        <taxon>Pezizomycotina</taxon>
        <taxon>Sordariomycetes</taxon>
        <taxon>Hypocreomycetidae</taxon>
        <taxon>Microascales</taxon>
        <taxon>Microascaceae</taxon>
        <taxon>Scedosporium</taxon>
    </lineage>
</organism>
<dbReference type="EMBL" id="JOWA01000165">
    <property type="protein sequence ID" value="KEZ39002.1"/>
    <property type="molecule type" value="Genomic_DNA"/>
</dbReference>
<keyword evidence="4 12" id="KW-0560">Oxidoreductase</keyword>
<dbReference type="SUPFAM" id="SSF49503">
    <property type="entry name" value="Cupredoxins"/>
    <property type="match status" value="3"/>
</dbReference>
<keyword evidence="8" id="KW-1133">Transmembrane helix</keyword>
<dbReference type="EC" id="1.10.3.2" evidence="12"/>
<dbReference type="GO" id="GO:0052716">
    <property type="term" value="F:hydroquinone:oxygen oxidoreductase activity"/>
    <property type="evidence" value="ECO:0007669"/>
    <property type="project" value="UniProtKB-EC"/>
</dbReference>
<keyword evidence="8" id="KW-0812">Transmembrane</keyword>
<dbReference type="PROSITE" id="PS00079">
    <property type="entry name" value="MULTICOPPER_OXIDASE1"/>
    <property type="match status" value="2"/>
</dbReference>
<dbReference type="GO" id="GO:0005507">
    <property type="term" value="F:copper ion binding"/>
    <property type="evidence" value="ECO:0007669"/>
    <property type="project" value="InterPro"/>
</dbReference>
<dbReference type="CDD" id="cd13857">
    <property type="entry name" value="CuRO_1_Diphenol_Ox"/>
    <property type="match status" value="1"/>
</dbReference>
<keyword evidence="3" id="KW-0732">Signal</keyword>
<keyword evidence="8" id="KW-0472">Membrane</keyword>
<dbReference type="HOGENOM" id="CLU_006504_7_1_1"/>
<dbReference type="SMR" id="A0A084FV90"/>
<dbReference type="AlphaFoldDB" id="A0A084FV90"/>
<dbReference type="InterPro" id="IPR011707">
    <property type="entry name" value="Cu-oxidase-like_N"/>
</dbReference>
<dbReference type="InterPro" id="IPR002355">
    <property type="entry name" value="Cu_oxidase_Cu_BS"/>
</dbReference>
<comment type="caution">
    <text evidence="12">The sequence shown here is derived from an EMBL/GenBank/DDBJ whole genome shotgun (WGS) entry which is preliminary data.</text>
</comment>
<reference evidence="12 13" key="1">
    <citation type="journal article" date="2014" name="Genome Announc.">
        <title>Draft genome sequence of the pathogenic fungus Scedosporium apiospermum.</title>
        <authorList>
            <person name="Vandeputte P."/>
            <person name="Ghamrawi S."/>
            <person name="Rechenmann M."/>
            <person name="Iltis A."/>
            <person name="Giraud S."/>
            <person name="Fleury M."/>
            <person name="Thornton C."/>
            <person name="Delhaes L."/>
            <person name="Meyer W."/>
            <person name="Papon N."/>
            <person name="Bouchara J.P."/>
        </authorList>
    </citation>
    <scope>NUCLEOTIDE SEQUENCE [LARGE SCALE GENOMIC DNA]</scope>
    <source>
        <strain evidence="12 13">IHEM 14462</strain>
    </source>
</reference>